<dbReference type="GO" id="GO:0034473">
    <property type="term" value="P:U1 snRNA 3'-end processing"/>
    <property type="evidence" value="ECO:0007669"/>
    <property type="project" value="TreeGrafter"/>
</dbReference>
<evidence type="ECO:0000313" key="8">
    <source>
        <dbReference type="EMBL" id="EGO22847.1"/>
    </source>
</evidence>
<dbReference type="GO" id="GO:0000176">
    <property type="term" value="C:nuclear exosome (RNase complex)"/>
    <property type="evidence" value="ECO:0007669"/>
    <property type="project" value="TreeGrafter"/>
</dbReference>
<gene>
    <name evidence="8" type="ORF">SERLADRAFT_471294</name>
</gene>
<dbReference type="OrthoDB" id="272245at2759"/>
<dbReference type="Gene3D" id="3.30.230.70">
    <property type="entry name" value="GHMP Kinase, N-terminal domain"/>
    <property type="match status" value="1"/>
</dbReference>
<dbReference type="GO" id="GO:0016075">
    <property type="term" value="P:rRNA catabolic process"/>
    <property type="evidence" value="ECO:0007669"/>
    <property type="project" value="TreeGrafter"/>
</dbReference>
<accession>F8P115</accession>
<evidence type="ECO:0000256" key="2">
    <source>
        <dbReference type="ARBA" id="ARBA00004604"/>
    </source>
</evidence>
<dbReference type="GO" id="GO:0034476">
    <property type="term" value="P:U5 snRNA 3'-end processing"/>
    <property type="evidence" value="ECO:0007669"/>
    <property type="project" value="TreeGrafter"/>
</dbReference>
<proteinExistence type="inferred from homology"/>
<dbReference type="SUPFAM" id="SSF54211">
    <property type="entry name" value="Ribosomal protein S5 domain 2-like"/>
    <property type="match status" value="1"/>
</dbReference>
<dbReference type="GO" id="GO:0005730">
    <property type="term" value="C:nucleolus"/>
    <property type="evidence" value="ECO:0007669"/>
    <property type="project" value="UniProtKB-SubCell"/>
</dbReference>
<dbReference type="InterPro" id="IPR050590">
    <property type="entry name" value="Exosome_comp_Rrp42_subfam"/>
</dbReference>
<evidence type="ECO:0000259" key="7">
    <source>
        <dbReference type="Pfam" id="PF01138"/>
    </source>
</evidence>
<evidence type="ECO:0000256" key="4">
    <source>
        <dbReference type="ARBA" id="ARBA00022490"/>
    </source>
</evidence>
<dbReference type="GeneID" id="18819914"/>
<dbReference type="GO" id="GO:0000177">
    <property type="term" value="C:cytoplasmic exosome (RNase complex)"/>
    <property type="evidence" value="ECO:0007669"/>
    <property type="project" value="TreeGrafter"/>
</dbReference>
<protein>
    <recommendedName>
        <fullName evidence="6">Ribosomal RNA-processing protein 42</fullName>
    </recommendedName>
</protein>
<sequence length="334" mass="36544">MSSLSKAEKSYIQSSLLSKPPLRADGRALYDFRAVALETGVAPLANGSARINIGRNAHDGGGGTEILAAVKLEVETVADGEGVDGGRVVGTVSCSPAAYPHLPSGALDDLQHDLTSVLHDTVSHPSLRPKNLGIIPGKKSWLLNLDVIVLSDDGNVCDALFMAARAALWDTKVPRTRSVEYQAKKAGNNAEGNRDIEMDEEGKSGFDTRITKKVTDFELPDYWDEGEILDGRNIWPICVTLNLLPPVFFLDAALQEESSIPLRLHLMFSLPPSEKPRLQTFRLLGPSGVDVPLIKSLIKEGEVHARSIWTALDAKLKDEDIRRNQKARDRFLHR</sequence>
<dbReference type="PANTHER" id="PTHR11097">
    <property type="entry name" value="EXOSOME COMPLEX EXONUCLEASE RIBOSOMAL RNA PROCESSING PROTEIN"/>
    <property type="match status" value="1"/>
</dbReference>
<dbReference type="EMBL" id="GL945436">
    <property type="protein sequence ID" value="EGO22847.1"/>
    <property type="molecule type" value="Genomic_DNA"/>
</dbReference>
<dbReference type="InterPro" id="IPR027408">
    <property type="entry name" value="PNPase/RNase_PH_dom_sf"/>
</dbReference>
<dbReference type="GO" id="GO:0071028">
    <property type="term" value="P:nuclear mRNA surveillance"/>
    <property type="evidence" value="ECO:0007669"/>
    <property type="project" value="TreeGrafter"/>
</dbReference>
<comment type="similarity">
    <text evidence="3">Belongs to the RNase PH family.</text>
</comment>
<evidence type="ECO:0000256" key="5">
    <source>
        <dbReference type="ARBA" id="ARBA00022835"/>
    </source>
</evidence>
<dbReference type="SUPFAM" id="SSF55666">
    <property type="entry name" value="Ribonuclease PH domain 2-like"/>
    <property type="match status" value="1"/>
</dbReference>
<keyword evidence="4" id="KW-0963">Cytoplasm</keyword>
<dbReference type="GO" id="GO:0034475">
    <property type="term" value="P:U4 snRNA 3'-end processing"/>
    <property type="evidence" value="ECO:0007669"/>
    <property type="project" value="TreeGrafter"/>
</dbReference>
<dbReference type="RefSeq" id="XP_007320087.1">
    <property type="nucleotide sequence ID" value="XM_007320025.1"/>
</dbReference>
<evidence type="ECO:0000256" key="6">
    <source>
        <dbReference type="ARBA" id="ARBA00042523"/>
    </source>
</evidence>
<evidence type="ECO:0000256" key="1">
    <source>
        <dbReference type="ARBA" id="ARBA00004496"/>
    </source>
</evidence>
<dbReference type="GO" id="GO:0071035">
    <property type="term" value="P:nuclear polyadenylation-dependent rRNA catabolic process"/>
    <property type="evidence" value="ECO:0007669"/>
    <property type="project" value="TreeGrafter"/>
</dbReference>
<dbReference type="GO" id="GO:0000467">
    <property type="term" value="P:exonucleolytic trimming to generate mature 3'-end of 5.8S rRNA from tricistronic rRNA transcript (SSU-rRNA, 5.8S rRNA, LSU-rRNA)"/>
    <property type="evidence" value="ECO:0007669"/>
    <property type="project" value="TreeGrafter"/>
</dbReference>
<dbReference type="GO" id="GO:0035925">
    <property type="term" value="F:mRNA 3'-UTR AU-rich region binding"/>
    <property type="evidence" value="ECO:0007669"/>
    <property type="project" value="TreeGrafter"/>
</dbReference>
<feature type="domain" description="Exoribonuclease phosphorolytic" evidence="7">
    <location>
        <begin position="31"/>
        <end position="174"/>
    </location>
</feature>
<organism>
    <name type="scientific">Serpula lacrymans var. lacrymans (strain S7.9)</name>
    <name type="common">Dry rot fungus</name>
    <dbReference type="NCBI Taxonomy" id="578457"/>
    <lineage>
        <taxon>Eukaryota</taxon>
        <taxon>Fungi</taxon>
        <taxon>Dikarya</taxon>
        <taxon>Basidiomycota</taxon>
        <taxon>Agaricomycotina</taxon>
        <taxon>Agaricomycetes</taxon>
        <taxon>Agaricomycetidae</taxon>
        <taxon>Boletales</taxon>
        <taxon>Coniophorineae</taxon>
        <taxon>Serpulaceae</taxon>
        <taxon>Serpula</taxon>
    </lineage>
</organism>
<comment type="subcellular location">
    <subcellularLocation>
        <location evidence="1">Cytoplasm</location>
    </subcellularLocation>
    <subcellularLocation>
        <location evidence="2">Nucleus</location>
        <location evidence="2">Nucleolus</location>
    </subcellularLocation>
</comment>
<dbReference type="AlphaFoldDB" id="F8P115"/>
<dbReference type="HOGENOM" id="CLU_038194_2_0_1"/>
<dbReference type="Pfam" id="PF01138">
    <property type="entry name" value="RNase_PH"/>
    <property type="match status" value="1"/>
</dbReference>
<dbReference type="GO" id="GO:0071038">
    <property type="term" value="P:TRAMP-dependent tRNA surveillance pathway"/>
    <property type="evidence" value="ECO:0007669"/>
    <property type="project" value="TreeGrafter"/>
</dbReference>
<evidence type="ECO:0000256" key="3">
    <source>
        <dbReference type="ARBA" id="ARBA00006678"/>
    </source>
</evidence>
<dbReference type="PANTHER" id="PTHR11097:SF8">
    <property type="entry name" value="EXOSOME COMPLEX COMPONENT RRP42"/>
    <property type="match status" value="1"/>
</dbReference>
<reference evidence="8" key="1">
    <citation type="submission" date="2011-04" db="EMBL/GenBank/DDBJ databases">
        <title>Evolution of plant cell wall degrading machinery underlies the functional diversity of forest fungi.</title>
        <authorList>
            <consortium name="US DOE Joint Genome Institute (JGI-PGF)"/>
            <person name="Eastwood D.C."/>
            <person name="Floudas D."/>
            <person name="Binder M."/>
            <person name="Majcherczyk A."/>
            <person name="Schneider P."/>
            <person name="Aerts A."/>
            <person name="Asiegbu F.O."/>
            <person name="Baker S.E."/>
            <person name="Barry K."/>
            <person name="Bendiksby M."/>
            <person name="Blumentritt M."/>
            <person name="Coutinho P.M."/>
            <person name="Cullen D."/>
            <person name="Cullen D."/>
            <person name="Gathman A."/>
            <person name="Goodell B."/>
            <person name="Henrissat B."/>
            <person name="Ihrmark K."/>
            <person name="Kauserud H."/>
            <person name="Kohler A."/>
            <person name="LaButti K."/>
            <person name="Lapidus A."/>
            <person name="Lavin J.L."/>
            <person name="Lee Y.-H."/>
            <person name="Lindquist E."/>
            <person name="Lilly W."/>
            <person name="Lucas S."/>
            <person name="Morin E."/>
            <person name="Murat C."/>
            <person name="Oguiza J.A."/>
            <person name="Park J."/>
            <person name="Pisabarro A.G."/>
            <person name="Riley R."/>
            <person name="Rosling A."/>
            <person name="Salamov A."/>
            <person name="Schmidt O."/>
            <person name="Schmutz J."/>
            <person name="Skrede I."/>
            <person name="Stenlid J."/>
            <person name="Wiebenga A."/>
            <person name="Xie X."/>
            <person name="Kues U."/>
            <person name="Hibbett D.S."/>
            <person name="Hoffmeister D."/>
            <person name="Hogberg N."/>
            <person name="Martin F."/>
            <person name="Grigoriev I.V."/>
            <person name="Watkinson S.C."/>
        </authorList>
    </citation>
    <scope>NUCLEOTIDE SEQUENCE</scope>
    <source>
        <strain evidence="8">S7.9</strain>
    </source>
</reference>
<dbReference type="InterPro" id="IPR020568">
    <property type="entry name" value="Ribosomal_Su5_D2-typ_SF"/>
</dbReference>
<dbReference type="KEGG" id="sla:SERLADRAFT_471294"/>
<keyword evidence="5" id="KW-0271">Exosome</keyword>
<name>F8P115_SERL9</name>
<dbReference type="InterPro" id="IPR036345">
    <property type="entry name" value="ExoRNase_PH_dom2_sf"/>
</dbReference>
<dbReference type="Proteomes" id="UP000008064">
    <property type="component" value="Unassembled WGS sequence"/>
</dbReference>
<dbReference type="InterPro" id="IPR001247">
    <property type="entry name" value="ExoRNase_PH_dom1"/>
</dbReference>